<proteinExistence type="predicted"/>
<name>V2X874_MONRO</name>
<organism evidence="1 2">
    <name type="scientific">Moniliophthora roreri (strain MCA 2997)</name>
    <name type="common">Cocoa frosty pod rot fungus</name>
    <name type="synonym">Crinipellis roreri</name>
    <dbReference type="NCBI Taxonomy" id="1381753"/>
    <lineage>
        <taxon>Eukaryota</taxon>
        <taxon>Fungi</taxon>
        <taxon>Dikarya</taxon>
        <taxon>Basidiomycota</taxon>
        <taxon>Agaricomycotina</taxon>
        <taxon>Agaricomycetes</taxon>
        <taxon>Agaricomycetidae</taxon>
        <taxon>Agaricales</taxon>
        <taxon>Marasmiineae</taxon>
        <taxon>Marasmiaceae</taxon>
        <taxon>Moniliophthora</taxon>
    </lineage>
</organism>
<protein>
    <recommendedName>
        <fullName evidence="3">F-box domain-containing protein</fullName>
    </recommendedName>
</protein>
<comment type="caution">
    <text evidence="1">The sequence shown here is derived from an EMBL/GenBank/DDBJ whole genome shotgun (WGS) entry which is preliminary data.</text>
</comment>
<dbReference type="OrthoDB" id="3057283at2759"/>
<dbReference type="AlphaFoldDB" id="V2X874"/>
<dbReference type="EMBL" id="AWSO01000598">
    <property type="protein sequence ID" value="ESK88996.1"/>
    <property type="molecule type" value="Genomic_DNA"/>
</dbReference>
<evidence type="ECO:0000313" key="2">
    <source>
        <dbReference type="Proteomes" id="UP000017559"/>
    </source>
</evidence>
<dbReference type="Proteomes" id="UP000017559">
    <property type="component" value="Unassembled WGS sequence"/>
</dbReference>
<dbReference type="HOGENOM" id="CLU_018544_12_1_1"/>
<reference evidence="1 2" key="1">
    <citation type="journal article" date="2014" name="BMC Genomics">
        <title>Genome and secretome analysis of the hemibiotrophic fungal pathogen, Moniliophthora roreri, which causes frosty pod rot disease of cacao: mechanisms of the biotrophic and necrotrophic phases.</title>
        <authorList>
            <person name="Meinhardt L.W."/>
            <person name="Costa G.G.L."/>
            <person name="Thomazella D.P.T."/>
            <person name="Teixeira P.J.P.L."/>
            <person name="Carazzolle M.F."/>
            <person name="Schuster S.C."/>
            <person name="Carlson J.E."/>
            <person name="Guiltinan M.J."/>
            <person name="Mieczkowski P."/>
            <person name="Farmer A."/>
            <person name="Ramaraj T."/>
            <person name="Crozier J."/>
            <person name="Davis R.E."/>
            <person name="Shao J."/>
            <person name="Melnick R.L."/>
            <person name="Pereira G.A.G."/>
            <person name="Bailey B.A."/>
        </authorList>
    </citation>
    <scope>NUCLEOTIDE SEQUENCE [LARGE SCALE GENOMIC DNA]</scope>
    <source>
        <strain evidence="1 2">MCA 2997</strain>
    </source>
</reference>
<evidence type="ECO:0008006" key="3">
    <source>
        <dbReference type="Google" id="ProtNLM"/>
    </source>
</evidence>
<evidence type="ECO:0000313" key="1">
    <source>
        <dbReference type="EMBL" id="ESK88996.1"/>
    </source>
</evidence>
<dbReference type="KEGG" id="mrr:Moror_13155"/>
<gene>
    <name evidence="1" type="ORF">Moror_13155</name>
</gene>
<accession>V2X874</accession>
<keyword evidence="2" id="KW-1185">Reference proteome</keyword>
<sequence length="550" mass="62502">MVAPSITINPRVSALPMPPADLQNRLRQSAQLSPCEDATISQFIQDAEHDMQMYERYVQQFNIRQVALQLEIARYKSLKSPIRRLPRDILEVVFLHSAPVNNLGVGRAWYSAAFDLSSVCHQWREVAIDCPTLWCNIASSLLKRAKEPVEICLSRSKNHPLSLKLSRANDGDEGVFSLLLAHSNRWVNLDMDFNILLSLARPSGEFDGRLPLLKSALYEGPHPRAQEFLNSLSTAPKLRQLTCVEHIPPGSFRWSSIRDLCLVHLANPDTPRYALDALRECQHLESLVYCGWRHDGTTLEATEYTSPGVPLPPTTSHIRSITIQIWQYSGIYSLLRDLFQPLTLPSVTTISIHGQCYVDDDSFTTAFDGSWPYETMVDFLTRSHCALTTLELLGMPLYDDDVVGFLRLVPSLEDLTIHELWADADDIVSETSLRPPRMYTETITVSFFEQLNVGLAVAVFDWENTLALPKLRRLCLRVREHFDADEAFVDMVQSRWYAPLDIDNGVSIKLKEVELIVLDKDLDETLYEPLKWLEKDGMMVTVRGNGKYIV</sequence>